<dbReference type="GO" id="GO:0016757">
    <property type="term" value="F:glycosyltransferase activity"/>
    <property type="evidence" value="ECO:0007669"/>
    <property type="project" value="UniProtKB-KW"/>
</dbReference>
<dbReference type="Gene3D" id="3.40.50.11090">
    <property type="match status" value="1"/>
</dbReference>
<evidence type="ECO:0000313" key="1">
    <source>
        <dbReference type="EMBL" id="MFD2545052.1"/>
    </source>
</evidence>
<keyword evidence="1" id="KW-0808">Transferase</keyword>
<dbReference type="CDD" id="cd03801">
    <property type="entry name" value="GT4_PimA-like"/>
    <property type="match status" value="1"/>
</dbReference>
<dbReference type="RefSeq" id="WP_255928741.1">
    <property type="nucleotide sequence ID" value="NZ_JANFQP010000002.1"/>
</dbReference>
<protein>
    <submittedName>
        <fullName evidence="1">Glycosyltransferase family 4 protein</fullName>
        <ecNumber evidence="1">2.4.-.-</ecNumber>
    </submittedName>
</protein>
<dbReference type="Proteomes" id="UP001597394">
    <property type="component" value="Unassembled WGS sequence"/>
</dbReference>
<dbReference type="EMBL" id="JBHULG010000002">
    <property type="protein sequence ID" value="MFD2545052.1"/>
    <property type="molecule type" value="Genomic_DNA"/>
</dbReference>
<dbReference type="Gene3D" id="3.40.50.2000">
    <property type="entry name" value="Glycogen Phosphorylase B"/>
    <property type="match status" value="1"/>
</dbReference>
<name>A0ABW5KBM2_9FLAO</name>
<sequence>MKILIPLVGSFSKEGGWRVLSELANSWIRMGHEVVFLSHQHFKEPYFPTIAKIIFYNNKGELSFEGDSEYPLPFGGPFRLRKLLRLALNRLEADIVLATQHFTVDPIKRSHIKAKKFYYVQAYEPEFYNEGPLRYKIYRKIAVNSYKKGLSTIVNSPMYVNYKGIKSDKVIYPGLNLEIFHPNDMKNQNDVLILGTIGRTEVFKGTGYILEAFKILRKELGEKVELHIAFGNEEWSNIDGVTMHYPKGDIQLAHFYRSLDCYICAQYLQLQAVHYPVIESMACGTPLITTGYYPSNKNNSLIIKIKDPVDIVNKVKELIKDPNATEKRKAIALQSVKEFEWNLLATKMINFFKE</sequence>
<dbReference type="PANTHER" id="PTHR12526">
    <property type="entry name" value="GLYCOSYLTRANSFERASE"/>
    <property type="match status" value="1"/>
</dbReference>
<dbReference type="Pfam" id="PF13692">
    <property type="entry name" value="Glyco_trans_1_4"/>
    <property type="match status" value="1"/>
</dbReference>
<gene>
    <name evidence="1" type="ORF">ACFSO8_06205</name>
</gene>
<keyword evidence="1" id="KW-0328">Glycosyltransferase</keyword>
<dbReference type="EC" id="2.4.-.-" evidence="1"/>
<dbReference type="SUPFAM" id="SSF53756">
    <property type="entry name" value="UDP-Glycosyltransferase/glycogen phosphorylase"/>
    <property type="match status" value="1"/>
</dbReference>
<proteinExistence type="predicted"/>
<reference evidence="2" key="1">
    <citation type="journal article" date="2019" name="Int. J. Syst. Evol. Microbiol.">
        <title>The Global Catalogue of Microorganisms (GCM) 10K type strain sequencing project: providing services to taxonomists for standard genome sequencing and annotation.</title>
        <authorList>
            <consortium name="The Broad Institute Genomics Platform"/>
            <consortium name="The Broad Institute Genome Sequencing Center for Infectious Disease"/>
            <person name="Wu L."/>
            <person name="Ma J."/>
        </authorList>
    </citation>
    <scope>NUCLEOTIDE SEQUENCE [LARGE SCALE GENOMIC DNA]</scope>
    <source>
        <strain evidence="2">KCTC 52204</strain>
    </source>
</reference>
<comment type="caution">
    <text evidence="1">The sequence shown here is derived from an EMBL/GenBank/DDBJ whole genome shotgun (WGS) entry which is preliminary data.</text>
</comment>
<keyword evidence="2" id="KW-1185">Reference proteome</keyword>
<evidence type="ECO:0000313" key="2">
    <source>
        <dbReference type="Proteomes" id="UP001597394"/>
    </source>
</evidence>
<accession>A0ABW5KBM2</accession>
<organism evidence="1 2">
    <name type="scientific">Kaistella montana</name>
    <dbReference type="NCBI Taxonomy" id="1849733"/>
    <lineage>
        <taxon>Bacteria</taxon>
        <taxon>Pseudomonadati</taxon>
        <taxon>Bacteroidota</taxon>
        <taxon>Flavobacteriia</taxon>
        <taxon>Flavobacteriales</taxon>
        <taxon>Weeksellaceae</taxon>
        <taxon>Chryseobacterium group</taxon>
        <taxon>Kaistella</taxon>
    </lineage>
</organism>